<dbReference type="STRING" id="1232681.ADIS_3262"/>
<dbReference type="InterPro" id="IPR011429">
    <property type="entry name" value="Cyt_c_Planctomycete-type"/>
</dbReference>
<gene>
    <name evidence="3" type="ORF">ADIS_3262</name>
</gene>
<sequence>MLLLGCFSAFGSIVAGYLLYASDNYSGIQVQNHLRGGVLTGLGICLTTAYFFFREKKYKNNTKSPIFLSLLLVTNGMLAYTSHVGGSLTHGQDFLTEPLTQIFPTRQVALKPAEEMLVYEDLIHTILDAKCLNCHNENKTKGDLLMTSYGNLLKSGKSGKPALIPGNPKESELLIRVHLPEDDDERMPPEGKPGLTTEEISLISLWIEVGAPQNQPLPEFLEDPAVAISFESLIPKVQQNQRRMLLEKEAFEEAASSLATLAEELNVHIERDPEAEGPFFRLRMKFPPRRFSNEELLALEPYFMNFSSVSLASADISDDELFFIAKMKNLQRLFIQKTRVDGSGLPYFHNHEHLETLSISFSPIHPGNIFHLLNIPNLKEVYVFGTPVKPEIIHALQAYRPDITFFLEEGPLFR</sequence>
<keyword evidence="1" id="KW-1133">Transmembrane helix</keyword>
<dbReference type="Pfam" id="PF07635">
    <property type="entry name" value="PSCyt1"/>
    <property type="match status" value="1"/>
</dbReference>
<dbReference type="PANTHER" id="PTHR35889">
    <property type="entry name" value="CYCLOINULO-OLIGOSACCHARIDE FRUCTANOTRANSFERASE-RELATED"/>
    <property type="match status" value="1"/>
</dbReference>
<dbReference type="AlphaFoldDB" id="R7ZQ55"/>
<keyword evidence="4" id="KW-1185">Reference proteome</keyword>
<feature type="transmembrane region" description="Helical" evidence="1">
    <location>
        <begin position="37"/>
        <end position="53"/>
    </location>
</feature>
<comment type="caution">
    <text evidence="3">The sequence shown here is derived from an EMBL/GenBank/DDBJ whole genome shotgun (WGS) entry which is preliminary data.</text>
</comment>
<evidence type="ECO:0000313" key="4">
    <source>
        <dbReference type="Proteomes" id="UP000013909"/>
    </source>
</evidence>
<dbReference type="Proteomes" id="UP000013909">
    <property type="component" value="Unassembled WGS sequence"/>
</dbReference>
<organism evidence="3 4">
    <name type="scientific">Lunatimonas lonarensis</name>
    <dbReference type="NCBI Taxonomy" id="1232681"/>
    <lineage>
        <taxon>Bacteria</taxon>
        <taxon>Pseudomonadati</taxon>
        <taxon>Bacteroidota</taxon>
        <taxon>Cytophagia</taxon>
        <taxon>Cytophagales</taxon>
        <taxon>Cyclobacteriaceae</taxon>
    </lineage>
</organism>
<dbReference type="SUPFAM" id="SSF52047">
    <property type="entry name" value="RNI-like"/>
    <property type="match status" value="1"/>
</dbReference>
<keyword evidence="1" id="KW-0472">Membrane</keyword>
<protein>
    <recommendedName>
        <fullName evidence="2">Cytochrome C Planctomycete-type domain-containing protein</fullName>
    </recommendedName>
</protein>
<dbReference type="InterPro" id="IPR032675">
    <property type="entry name" value="LRR_dom_sf"/>
</dbReference>
<reference evidence="3 4" key="1">
    <citation type="submission" date="2013-02" db="EMBL/GenBank/DDBJ databases">
        <title>A novel strain isolated from Lonar lake, Maharashtra, India.</title>
        <authorList>
            <person name="Singh A."/>
        </authorList>
    </citation>
    <scope>NUCLEOTIDE SEQUENCE [LARGE SCALE GENOMIC DNA]</scope>
    <source>
        <strain evidence="3 4">AK24</strain>
    </source>
</reference>
<dbReference type="EMBL" id="AQHR01000088">
    <property type="protein sequence ID" value="EON76134.1"/>
    <property type="molecule type" value="Genomic_DNA"/>
</dbReference>
<accession>R7ZQ55</accession>
<dbReference type="Gene3D" id="3.80.10.10">
    <property type="entry name" value="Ribonuclease Inhibitor"/>
    <property type="match status" value="1"/>
</dbReference>
<dbReference type="PANTHER" id="PTHR35889:SF3">
    <property type="entry name" value="F-BOX DOMAIN-CONTAINING PROTEIN"/>
    <property type="match status" value="1"/>
</dbReference>
<evidence type="ECO:0000259" key="2">
    <source>
        <dbReference type="Pfam" id="PF07635"/>
    </source>
</evidence>
<evidence type="ECO:0000313" key="3">
    <source>
        <dbReference type="EMBL" id="EON76134.1"/>
    </source>
</evidence>
<evidence type="ECO:0000256" key="1">
    <source>
        <dbReference type="SAM" id="Phobius"/>
    </source>
</evidence>
<proteinExistence type="predicted"/>
<name>R7ZQ55_9BACT</name>
<keyword evidence="1" id="KW-0812">Transmembrane</keyword>
<feature type="domain" description="Cytochrome C Planctomycete-type" evidence="2">
    <location>
        <begin position="131"/>
        <end position="191"/>
    </location>
</feature>
<feature type="transmembrane region" description="Helical" evidence="1">
    <location>
        <begin position="65"/>
        <end position="82"/>
    </location>
</feature>